<keyword evidence="1" id="KW-1133">Transmembrane helix</keyword>
<feature type="transmembrane region" description="Helical" evidence="1">
    <location>
        <begin position="22"/>
        <end position="38"/>
    </location>
</feature>
<keyword evidence="1" id="KW-0812">Transmembrane</keyword>
<organism evidence="2">
    <name type="scientific">Neisseria meningitidis alpha275</name>
    <dbReference type="NCBI Taxonomy" id="295996"/>
    <lineage>
        <taxon>Bacteria</taxon>
        <taxon>Pseudomonadati</taxon>
        <taxon>Pseudomonadota</taxon>
        <taxon>Betaproteobacteria</taxon>
        <taxon>Neisseriales</taxon>
        <taxon>Neisseriaceae</taxon>
        <taxon>Neisseria</taxon>
    </lineage>
</organism>
<evidence type="ECO:0000256" key="1">
    <source>
        <dbReference type="SAM" id="Phobius"/>
    </source>
</evidence>
<accession>C6SGK9</accession>
<gene>
    <name evidence="2" type="ORF">NMW_0073</name>
</gene>
<dbReference type="EMBL" id="AM889138">
    <property type="protein sequence ID" value="CBA04069.1"/>
    <property type="molecule type" value="Genomic_DNA"/>
</dbReference>
<name>C6SGK9_NEIME</name>
<reference evidence="2" key="1">
    <citation type="journal article" date="2008" name="Proc. Natl. Acad. Sci. U.S.A.">
        <title>Whole-genome comparison of disease and carriage strains provides insights into virulence evolution in Neisseria meningitidis.</title>
        <authorList>
            <person name="Schoen C."/>
            <person name="Blom J."/>
            <person name="Claus H."/>
            <person name="Schramm-Glueck A."/>
            <person name="Brandt P."/>
            <person name="Mueller T."/>
            <person name="Goesmann A."/>
            <person name="Joseph B."/>
            <person name="Konietzny S."/>
            <person name="Kurzai O."/>
            <person name="Schmitt C."/>
            <person name="Friedrich T."/>
            <person name="Linke B."/>
            <person name="Vogel U."/>
            <person name="Frosch M."/>
        </authorList>
    </citation>
    <scope>NUCLEOTIDE SEQUENCE</scope>
    <source>
        <strain evidence="2">Alpha275</strain>
    </source>
</reference>
<protein>
    <submittedName>
        <fullName evidence="2">Uncharacterized protein</fullName>
    </submittedName>
</protein>
<keyword evidence="1" id="KW-0472">Membrane</keyword>
<proteinExistence type="predicted"/>
<sequence length="187" mass="21329">MDTQNIGGRTGGNFQHKKTEQFFLYFFSLICSALSSYFEGNISANLVQPLNFSDGISLHDCYCTEIKVEGRNVCFDFEDGFVVPDNNPNNQAGKHLKTDFSRVVLTHKNENAEDDYLFDIFEDIVFLGKRLFTVRKFLDFSELLEMVNTQGYFLEFLYLYSGLNLNQYSVASPCRTICTVCGFVALS</sequence>
<evidence type="ECO:0000313" key="2">
    <source>
        <dbReference type="EMBL" id="CBA04069.1"/>
    </source>
</evidence>
<dbReference type="AlphaFoldDB" id="C6SGK9"/>